<sequence>MMFFSGFYQRLRPRQTWNIVLGSLASILRISLFTTPATLVGAHLINAVILWGIFTYTFFAMKPGNIELMNMARSPSEFNQQRCRQLVEQWSERHTPRALLSCIAALVLAFSGFCTIASHQRDPHDHNPVQFYEQALQ</sequence>
<comment type="caution">
    <text evidence="2">The sequence shown here is derived from an EMBL/GenBank/DDBJ whole genome shotgun (WGS) entry which is preliminary data.</text>
</comment>
<proteinExistence type="predicted"/>
<accession>A0AAW1NWZ8</accession>
<feature type="transmembrane region" description="Helical" evidence="1">
    <location>
        <begin position="98"/>
        <end position="118"/>
    </location>
</feature>
<protein>
    <submittedName>
        <fullName evidence="2">Uncharacterized protein</fullName>
    </submittedName>
</protein>
<evidence type="ECO:0000256" key="1">
    <source>
        <dbReference type="SAM" id="Phobius"/>
    </source>
</evidence>
<keyword evidence="1" id="KW-1133">Transmembrane helix</keyword>
<feature type="transmembrane region" description="Helical" evidence="1">
    <location>
        <begin position="40"/>
        <end position="61"/>
    </location>
</feature>
<keyword evidence="1" id="KW-0472">Membrane</keyword>
<feature type="transmembrane region" description="Helical" evidence="1">
    <location>
        <begin position="16"/>
        <end position="34"/>
    </location>
</feature>
<dbReference type="InterPro" id="IPR013901">
    <property type="entry name" value="Anthrone_oxy"/>
</dbReference>
<keyword evidence="1" id="KW-0812">Transmembrane</keyword>
<keyword evidence="3" id="KW-1185">Reference proteome</keyword>
<dbReference type="EMBL" id="JALJOQ010000104">
    <property type="protein sequence ID" value="KAK9797794.1"/>
    <property type="molecule type" value="Genomic_DNA"/>
</dbReference>
<evidence type="ECO:0000313" key="3">
    <source>
        <dbReference type="Proteomes" id="UP001465755"/>
    </source>
</evidence>
<organism evidence="2 3">
    <name type="scientific">Symbiochloris irregularis</name>
    <dbReference type="NCBI Taxonomy" id="706552"/>
    <lineage>
        <taxon>Eukaryota</taxon>
        <taxon>Viridiplantae</taxon>
        <taxon>Chlorophyta</taxon>
        <taxon>core chlorophytes</taxon>
        <taxon>Trebouxiophyceae</taxon>
        <taxon>Trebouxiales</taxon>
        <taxon>Trebouxiaceae</taxon>
        <taxon>Symbiochloris</taxon>
    </lineage>
</organism>
<reference evidence="2 3" key="1">
    <citation type="journal article" date="2024" name="Nat. Commun.">
        <title>Phylogenomics reveals the evolutionary origins of lichenization in chlorophyte algae.</title>
        <authorList>
            <person name="Puginier C."/>
            <person name="Libourel C."/>
            <person name="Otte J."/>
            <person name="Skaloud P."/>
            <person name="Haon M."/>
            <person name="Grisel S."/>
            <person name="Petersen M."/>
            <person name="Berrin J.G."/>
            <person name="Delaux P.M."/>
            <person name="Dal Grande F."/>
            <person name="Keller J."/>
        </authorList>
    </citation>
    <scope>NUCLEOTIDE SEQUENCE [LARGE SCALE GENOMIC DNA]</scope>
    <source>
        <strain evidence="2 3">SAG 2036</strain>
    </source>
</reference>
<evidence type="ECO:0000313" key="2">
    <source>
        <dbReference type="EMBL" id="KAK9797794.1"/>
    </source>
</evidence>
<dbReference type="AlphaFoldDB" id="A0AAW1NWZ8"/>
<dbReference type="Pfam" id="PF08592">
    <property type="entry name" value="Anthrone_oxy"/>
    <property type="match status" value="1"/>
</dbReference>
<name>A0AAW1NWZ8_9CHLO</name>
<dbReference type="Proteomes" id="UP001465755">
    <property type="component" value="Unassembled WGS sequence"/>
</dbReference>
<gene>
    <name evidence="2" type="ORF">WJX73_006057</name>
</gene>